<protein>
    <recommendedName>
        <fullName evidence="1">Histidine kinase domain-containing protein</fullName>
    </recommendedName>
</protein>
<accession>A0A1T3MU17</accession>
<evidence type="ECO:0000313" key="3">
    <source>
        <dbReference type="Proteomes" id="UP000190813"/>
    </source>
</evidence>
<evidence type="ECO:0000259" key="1">
    <source>
        <dbReference type="PROSITE" id="PS50109"/>
    </source>
</evidence>
<dbReference type="RefSeq" id="WP_078770685.1">
    <property type="nucleotide sequence ID" value="NZ_CBCSBR010000050.1"/>
</dbReference>
<gene>
    <name evidence="2" type="ORF">BAZ10_12925</name>
</gene>
<dbReference type="SUPFAM" id="SSF55874">
    <property type="entry name" value="ATPase domain of HSP90 chaperone/DNA topoisomerase II/histidine kinase"/>
    <property type="match status" value="2"/>
</dbReference>
<feature type="domain" description="Histidine kinase" evidence="1">
    <location>
        <begin position="569"/>
        <end position="779"/>
    </location>
</feature>
<dbReference type="InterPro" id="IPR003594">
    <property type="entry name" value="HATPase_dom"/>
</dbReference>
<reference evidence="2 3" key="1">
    <citation type="submission" date="2016-06" db="EMBL/GenBank/DDBJ databases">
        <title>Revisiting the taxonomy of the Elizabethkingia Genus based on Whole-Genome Sequencing, Optical Mapping, and MALDI-TOF.</title>
        <authorList>
            <person name="Nicholson A.C."/>
        </authorList>
    </citation>
    <scope>NUCLEOTIDE SEQUENCE [LARGE SCALE GENOMIC DNA]</scope>
    <source>
        <strain evidence="2 3">G4070</strain>
    </source>
</reference>
<dbReference type="InterPro" id="IPR036890">
    <property type="entry name" value="HATPase_C_sf"/>
</dbReference>
<dbReference type="EMBL" id="MAHX01000005">
    <property type="protein sequence ID" value="OPC68085.1"/>
    <property type="molecule type" value="Genomic_DNA"/>
</dbReference>
<organism evidence="2 3">
    <name type="scientific">Elizabethkingia occulta</name>
    <dbReference type="NCBI Taxonomy" id="1867263"/>
    <lineage>
        <taxon>Bacteria</taxon>
        <taxon>Pseudomonadati</taxon>
        <taxon>Bacteroidota</taxon>
        <taxon>Flavobacteriia</taxon>
        <taxon>Flavobacteriales</taxon>
        <taxon>Weeksellaceae</taxon>
        <taxon>Elizabethkingia</taxon>
    </lineage>
</organism>
<name>A0A1T3MU17_9FLAO</name>
<dbReference type="Pfam" id="PF13589">
    <property type="entry name" value="HATPase_c_3"/>
    <property type="match status" value="1"/>
</dbReference>
<dbReference type="Proteomes" id="UP000190813">
    <property type="component" value="Unassembled WGS sequence"/>
</dbReference>
<sequence>MPEQNKIRRHTFQPGAMSIIQMGEQLIGHPSTAINELVKNGYDADALSCKVYFSSSPNSSESFVIVYDNGSGMSYDTLFGDWLKPSVSSKRKADSKSAIYERNQLGSKGIGRLAAMALGENVTVITREVNTIDYNWITVNREAFKEEVLLSAIDFPGDKISDYTSLFLDREILKERKTNVNSALLNFLKIAKLDSFEKGTLIIIESLDDSVLKILREEHNQLELLGQSQTYENTSFYKALATLITPLNLNNEIQKELQEKKLINNKKEIAASKSKFSIEYGTNLLPDQNENEVEWLPVDPVPIQSAYDYRIYGKVSKDGDVSGYISYKRLENDTKEESFELLQSDFRDKNEIQTNLFADTEVNETGEYYFDIRIYDIGEKDNLEKLAKESKLKSAAEFRSVFKNFQGMRISKNGFGVKPYGDEVEDWIELSKARVQNPGRNVNTNQILGYVFFYSPENDNLEEKTNREGFLENKAFQQVKTTMKEIFSFLGKKRYNYRLLHGLGRVPTSKHERPDFEEYMSRLHHLDATPAIISYSEKFMKEVTTSMDNIEESLSFSERLASLGSGIELVYHEMAQPISGLRTTKSSLDLKKSKISSDALDNFVKDITTLNYATDVLTELRKSLQPAIGRSRSKKFAPYNTFLKVCNLYKSDIDDYKISIVADQRLEKYEITDLEYAFWIAFLNIINNAVYWIKKSETPGEIRFYIEEDSFIISNSGPFINEELIDHIFNYGVTTRSEKNATGLGLAFTQSILSRNDWNIWAENRKDGPAIIIKKGSNG</sequence>
<dbReference type="AlphaFoldDB" id="A0A1T3MU17"/>
<dbReference type="Pfam" id="PF02518">
    <property type="entry name" value="HATPase_c"/>
    <property type="match status" value="1"/>
</dbReference>
<comment type="caution">
    <text evidence="2">The sequence shown here is derived from an EMBL/GenBank/DDBJ whole genome shotgun (WGS) entry which is preliminary data.</text>
</comment>
<proteinExistence type="predicted"/>
<dbReference type="SMART" id="SM00387">
    <property type="entry name" value="HATPase_c"/>
    <property type="match status" value="1"/>
</dbReference>
<keyword evidence="3" id="KW-1185">Reference proteome</keyword>
<dbReference type="Gene3D" id="3.30.565.10">
    <property type="entry name" value="Histidine kinase-like ATPase, C-terminal domain"/>
    <property type="match status" value="2"/>
</dbReference>
<evidence type="ECO:0000313" key="2">
    <source>
        <dbReference type="EMBL" id="OPC68085.1"/>
    </source>
</evidence>
<dbReference type="PROSITE" id="PS50109">
    <property type="entry name" value="HIS_KIN"/>
    <property type="match status" value="1"/>
</dbReference>
<dbReference type="InterPro" id="IPR005467">
    <property type="entry name" value="His_kinase_dom"/>
</dbReference>